<evidence type="ECO:0000313" key="4">
    <source>
        <dbReference type="Proteomes" id="UP000348942"/>
    </source>
</evidence>
<evidence type="ECO:0000256" key="1">
    <source>
        <dbReference type="SAM" id="MobiDB-lite"/>
    </source>
</evidence>
<feature type="compositionally biased region" description="Polar residues" evidence="1">
    <location>
        <begin position="46"/>
        <end position="58"/>
    </location>
</feature>
<evidence type="ECO:0000259" key="2">
    <source>
        <dbReference type="Pfam" id="PF19263"/>
    </source>
</evidence>
<feature type="compositionally biased region" description="Basic and acidic residues" evidence="1">
    <location>
        <begin position="1"/>
        <end position="16"/>
    </location>
</feature>
<dbReference type="EMBL" id="CP045700">
    <property type="protein sequence ID" value="QGA66548.1"/>
    <property type="molecule type" value="Genomic_DNA"/>
</dbReference>
<feature type="domain" description="NrS-1 polymerase-like helicase" evidence="2">
    <location>
        <begin position="286"/>
        <end position="396"/>
    </location>
</feature>
<dbReference type="InterPro" id="IPR045455">
    <property type="entry name" value="NrS-1_pol-like_helicase"/>
</dbReference>
<dbReference type="InterPro" id="IPR027417">
    <property type="entry name" value="P-loop_NTPase"/>
</dbReference>
<name>A0A5Q0THA4_9VIBR</name>
<dbReference type="Proteomes" id="UP000348942">
    <property type="component" value="Chromosome 2"/>
</dbReference>
<dbReference type="Pfam" id="PF19263">
    <property type="entry name" value="DUF5906"/>
    <property type="match status" value="1"/>
</dbReference>
<organism evidence="3 4">
    <name type="scientific">Vibrio algicola</name>
    <dbReference type="NCBI Taxonomy" id="2662262"/>
    <lineage>
        <taxon>Bacteria</taxon>
        <taxon>Pseudomonadati</taxon>
        <taxon>Pseudomonadota</taxon>
        <taxon>Gammaproteobacteria</taxon>
        <taxon>Vibrionales</taxon>
        <taxon>Vibrionaceae</taxon>
        <taxon>Vibrio</taxon>
    </lineage>
</organism>
<accession>A0A5Q0THA4</accession>
<feature type="region of interest" description="Disordered" evidence="1">
    <location>
        <begin position="1"/>
        <end position="63"/>
    </location>
</feature>
<sequence>MKDENSSDSKKQDPKYVDATQNVKPDTTEPENISHSDAPQPKDGANTDTLTAEEQQAANKKERLSKITEMVDNIQAMCRITNLRIAKGRNDLVPVDIFEAKAVIDKVMGGKYAKAMIGGAARIIEHSSSDLRIMSASTIINSFSGLKLAYWGVDKEGDPKLKYLPAAKYFIEQSDVARIYESVAFNPNEKKEFRDQDRRNTLNLFQGFPHTVDNAPSQSIILPLNGFEGLKVQLESMTTSRASMRFFEHVHDNICNSDYEAFKQFVAWMANIIQDPAKRPQFAPVLRSAEKGTGKSTVMEILCQVVGVQQSMMTSDAEHIWGRFVAGLINKLLVVGEEISWGGNKKSEGVLKDSVTGNMLVVERKGVDMEMHTKYYRLALLSNDAWVVPASNDERRYLVLDVNPQKAQNKEYFAPFYSGKTKHGGFDKTMLRELTYIFSNLDISNIDLTAAVKTDGLKQQQAVSVDHIVKWWANCLETGYVKYKDEGNATGIIHQKKPIDKVISPEVLKASIAEWIRASGGRGGVMTSQQLRKELDRVAGGTVINKNVKINGVGVRGWLVPNHKEAIAFFVDKFHIELEIDINPDDLFEEEVNNKSNAVVKGIFGKQTNLSGYNQ</sequence>
<protein>
    <recommendedName>
        <fullName evidence="2">NrS-1 polymerase-like helicase domain-containing protein</fullName>
    </recommendedName>
</protein>
<dbReference type="RefSeq" id="WP_153448681.1">
    <property type="nucleotide sequence ID" value="NZ_CP045700.1"/>
</dbReference>
<dbReference type="SUPFAM" id="SSF52540">
    <property type="entry name" value="P-loop containing nucleoside triphosphate hydrolases"/>
    <property type="match status" value="1"/>
</dbReference>
<evidence type="ECO:0000313" key="3">
    <source>
        <dbReference type="EMBL" id="QGA66548.1"/>
    </source>
</evidence>
<gene>
    <name evidence="3" type="ORF">GFB47_14095</name>
</gene>
<proteinExistence type="predicted"/>
<dbReference type="AlphaFoldDB" id="A0A5Q0THA4"/>
<keyword evidence="4" id="KW-1185">Reference proteome</keyword>
<reference evidence="3 4" key="1">
    <citation type="submission" date="2019-10" db="EMBL/GenBank/DDBJ databases">
        <title>Vibrio sp. nov., isolated from Coralline algae surface.</title>
        <authorList>
            <person name="Geng Y."/>
            <person name="Zhang X."/>
        </authorList>
    </citation>
    <scope>NUCLEOTIDE SEQUENCE [LARGE SCALE GENOMIC DNA]</scope>
    <source>
        <strain evidence="3 4">SM1977</strain>
    </source>
</reference>
<feature type="compositionally biased region" description="Polar residues" evidence="1">
    <location>
        <begin position="19"/>
        <end position="37"/>
    </location>
</feature>
<dbReference type="Gene3D" id="3.40.50.300">
    <property type="entry name" value="P-loop containing nucleotide triphosphate hydrolases"/>
    <property type="match status" value="1"/>
</dbReference>